<reference evidence="1 2" key="1">
    <citation type="submission" date="2024-01" db="EMBL/GenBank/DDBJ databases">
        <title>Genomic insights into the taxonomy and metabolism of the cyanobacterium Pannus brasiliensis CCIBt3594.</title>
        <authorList>
            <person name="Machado M."/>
            <person name="Botero N.B."/>
            <person name="Andreote A.P.D."/>
            <person name="Feitosa A.M.T."/>
            <person name="Popin R."/>
            <person name="Sivonen K."/>
            <person name="Fiore M.F."/>
        </authorList>
    </citation>
    <scope>NUCLEOTIDE SEQUENCE [LARGE SCALE GENOMIC DNA]</scope>
    <source>
        <strain evidence="1 2">CCIBt3594</strain>
    </source>
</reference>
<proteinExistence type="predicted"/>
<comment type="caution">
    <text evidence="1">The sequence shown here is derived from an EMBL/GenBank/DDBJ whole genome shotgun (WGS) entry which is preliminary data.</text>
</comment>
<name>A0AAW9QYB8_9CHRO</name>
<dbReference type="RefSeq" id="WP_422662066.1">
    <property type="nucleotide sequence ID" value="NZ_JBAFSM010000082.1"/>
</dbReference>
<dbReference type="AlphaFoldDB" id="A0AAW9QYB8"/>
<evidence type="ECO:0000313" key="2">
    <source>
        <dbReference type="Proteomes" id="UP001328733"/>
    </source>
</evidence>
<dbReference type="EMBL" id="JBAFSM010000082">
    <property type="protein sequence ID" value="MEG3440231.1"/>
    <property type="molecule type" value="Genomic_DNA"/>
</dbReference>
<sequence length="119" mass="14349">MFFFVLGFNLGLTLLNCFLAWKLWQLRRVLVRVTNTLTRVERRLHRIFYPAPEFLLVGRAGTRCLRQSYQRLYLQIRGISPIFWTLSLVIRYWQRQSRRGRADDRFIIKAKALFSRSLP</sequence>
<dbReference type="Proteomes" id="UP001328733">
    <property type="component" value="Unassembled WGS sequence"/>
</dbReference>
<evidence type="ECO:0000313" key="1">
    <source>
        <dbReference type="EMBL" id="MEG3440231.1"/>
    </source>
</evidence>
<keyword evidence="2" id="KW-1185">Reference proteome</keyword>
<accession>A0AAW9QYB8</accession>
<organism evidence="1 2">
    <name type="scientific">Pannus brasiliensis CCIBt3594</name>
    <dbReference type="NCBI Taxonomy" id="1427578"/>
    <lineage>
        <taxon>Bacteria</taxon>
        <taxon>Bacillati</taxon>
        <taxon>Cyanobacteriota</taxon>
        <taxon>Cyanophyceae</taxon>
        <taxon>Oscillatoriophycideae</taxon>
        <taxon>Chroococcales</taxon>
        <taxon>Microcystaceae</taxon>
        <taxon>Pannus</taxon>
    </lineage>
</organism>
<protein>
    <submittedName>
        <fullName evidence="1">Uncharacterized protein</fullName>
    </submittedName>
</protein>
<gene>
    <name evidence="1" type="ORF">V0288_24100</name>
</gene>